<evidence type="ECO:0008006" key="3">
    <source>
        <dbReference type="Google" id="ProtNLM"/>
    </source>
</evidence>
<name>A0A067P2J1_9AGAM</name>
<dbReference type="OrthoDB" id="2687121at2759"/>
<keyword evidence="2" id="KW-1185">Reference proteome</keyword>
<gene>
    <name evidence="1" type="ORF">JAAARDRAFT_110387</name>
</gene>
<reference evidence="2" key="1">
    <citation type="journal article" date="2014" name="Proc. Natl. Acad. Sci. U.S.A.">
        <title>Extensive sampling of basidiomycete genomes demonstrates inadequacy of the white-rot/brown-rot paradigm for wood decay fungi.</title>
        <authorList>
            <person name="Riley R."/>
            <person name="Salamov A.A."/>
            <person name="Brown D.W."/>
            <person name="Nagy L.G."/>
            <person name="Floudas D."/>
            <person name="Held B.W."/>
            <person name="Levasseur A."/>
            <person name="Lombard V."/>
            <person name="Morin E."/>
            <person name="Otillar R."/>
            <person name="Lindquist E.A."/>
            <person name="Sun H."/>
            <person name="LaButti K.M."/>
            <person name="Schmutz J."/>
            <person name="Jabbour D."/>
            <person name="Luo H."/>
            <person name="Baker S.E."/>
            <person name="Pisabarro A.G."/>
            <person name="Walton J.D."/>
            <person name="Blanchette R.A."/>
            <person name="Henrissat B."/>
            <person name="Martin F."/>
            <person name="Cullen D."/>
            <person name="Hibbett D.S."/>
            <person name="Grigoriev I.V."/>
        </authorList>
    </citation>
    <scope>NUCLEOTIDE SEQUENCE [LARGE SCALE GENOMIC DNA]</scope>
    <source>
        <strain evidence="2">MUCL 33604</strain>
    </source>
</reference>
<feature type="non-terminal residue" evidence="1">
    <location>
        <position position="121"/>
    </location>
</feature>
<dbReference type="InParanoid" id="A0A067P2J1"/>
<evidence type="ECO:0000313" key="2">
    <source>
        <dbReference type="Proteomes" id="UP000027265"/>
    </source>
</evidence>
<dbReference type="Proteomes" id="UP000027265">
    <property type="component" value="Unassembled WGS sequence"/>
</dbReference>
<feature type="non-terminal residue" evidence="1">
    <location>
        <position position="1"/>
    </location>
</feature>
<dbReference type="AlphaFoldDB" id="A0A067P2J1"/>
<evidence type="ECO:0000313" key="1">
    <source>
        <dbReference type="EMBL" id="KDQ49148.1"/>
    </source>
</evidence>
<dbReference type="HOGENOM" id="CLU_087375_1_1_1"/>
<sequence length="121" mass="13157">GKKATTRGGSIFGAFARQGQQPVTVSHRSHTNAELMTAGRPGLSLPSPSTVARDIHSSFGGCRNHIKILLRDHPGRLNFATDAWTSPNHRAFLAWTVHLEYEGSLLSFVLDIVEVPEVCPV</sequence>
<proteinExistence type="predicted"/>
<accession>A0A067P2J1</accession>
<organism evidence="1 2">
    <name type="scientific">Jaapia argillacea MUCL 33604</name>
    <dbReference type="NCBI Taxonomy" id="933084"/>
    <lineage>
        <taxon>Eukaryota</taxon>
        <taxon>Fungi</taxon>
        <taxon>Dikarya</taxon>
        <taxon>Basidiomycota</taxon>
        <taxon>Agaricomycotina</taxon>
        <taxon>Agaricomycetes</taxon>
        <taxon>Agaricomycetidae</taxon>
        <taxon>Jaapiales</taxon>
        <taxon>Jaapiaceae</taxon>
        <taxon>Jaapia</taxon>
    </lineage>
</organism>
<dbReference type="EMBL" id="KL197800">
    <property type="protein sequence ID" value="KDQ49148.1"/>
    <property type="molecule type" value="Genomic_DNA"/>
</dbReference>
<protein>
    <recommendedName>
        <fullName evidence="3">HAT C-terminal dimerisation domain-containing protein</fullName>
    </recommendedName>
</protein>